<evidence type="ECO:0000256" key="12">
    <source>
        <dbReference type="SAM" id="MobiDB-lite"/>
    </source>
</evidence>
<dbReference type="GO" id="GO:0005634">
    <property type="term" value="C:nucleus"/>
    <property type="evidence" value="ECO:0007669"/>
    <property type="project" value="TreeGrafter"/>
</dbReference>
<keyword evidence="9" id="KW-0464">Manganese</keyword>
<keyword evidence="5" id="KW-0862">Zinc</keyword>
<name>A0A4Q9NZY4_9APHY</name>
<evidence type="ECO:0000256" key="7">
    <source>
        <dbReference type="ARBA" id="ARBA00023242"/>
    </source>
</evidence>
<feature type="compositionally biased region" description="Low complexity" evidence="12">
    <location>
        <begin position="359"/>
        <end position="406"/>
    </location>
</feature>
<dbReference type="PROSITE" id="PS51999">
    <property type="entry name" value="ZF_GRF"/>
    <property type="match status" value="1"/>
</dbReference>
<evidence type="ECO:0000256" key="3">
    <source>
        <dbReference type="ARBA" id="ARBA00022771"/>
    </source>
</evidence>
<evidence type="ECO:0000256" key="10">
    <source>
        <dbReference type="PIRSR" id="PIRSR604808-3"/>
    </source>
</evidence>
<organism evidence="13 14">
    <name type="scientific">Dichomitus squalens</name>
    <dbReference type="NCBI Taxonomy" id="114155"/>
    <lineage>
        <taxon>Eukaryota</taxon>
        <taxon>Fungi</taxon>
        <taxon>Dikarya</taxon>
        <taxon>Basidiomycota</taxon>
        <taxon>Agaricomycotina</taxon>
        <taxon>Agaricomycetes</taxon>
        <taxon>Polyporales</taxon>
        <taxon>Polyporaceae</taxon>
        <taxon>Dichomitus</taxon>
    </lineage>
</organism>
<evidence type="ECO:0000313" key="13">
    <source>
        <dbReference type="EMBL" id="TBU60561.1"/>
    </source>
</evidence>
<evidence type="ECO:0000256" key="9">
    <source>
        <dbReference type="PIRSR" id="PIRSR604808-2"/>
    </source>
</evidence>
<feature type="compositionally biased region" description="Low complexity" evidence="12">
    <location>
        <begin position="571"/>
        <end position="582"/>
    </location>
</feature>
<feature type="compositionally biased region" description="Low complexity" evidence="12">
    <location>
        <begin position="458"/>
        <end position="486"/>
    </location>
</feature>
<dbReference type="GO" id="GO:0006284">
    <property type="term" value="P:base-excision repair"/>
    <property type="evidence" value="ECO:0007669"/>
    <property type="project" value="TreeGrafter"/>
</dbReference>
<keyword evidence="7" id="KW-0539">Nucleus</keyword>
<comment type="similarity">
    <text evidence="1 11">Belongs to the DNA repair enzymes AP/ExoA family.</text>
</comment>
<dbReference type="Gene3D" id="3.60.10.10">
    <property type="entry name" value="Endonuclease/exonuclease/phosphatase"/>
    <property type="match status" value="1"/>
</dbReference>
<keyword evidence="2 9" id="KW-0479">Metal-binding</keyword>
<dbReference type="GO" id="GO:0008081">
    <property type="term" value="F:phosphoric diester hydrolase activity"/>
    <property type="evidence" value="ECO:0007669"/>
    <property type="project" value="TreeGrafter"/>
</dbReference>
<dbReference type="Pfam" id="PF06839">
    <property type="entry name" value="Zn_ribbon_GRF"/>
    <property type="match status" value="1"/>
</dbReference>
<evidence type="ECO:0000256" key="5">
    <source>
        <dbReference type="ARBA" id="ARBA00022833"/>
    </source>
</evidence>
<dbReference type="CDD" id="cd09088">
    <property type="entry name" value="Ape2-like_AP-endo"/>
    <property type="match status" value="1"/>
</dbReference>
<feature type="active site" description="Proton donor/acceptor" evidence="8">
    <location>
        <position position="197"/>
    </location>
</feature>
<gene>
    <name evidence="13" type="ORF">BD310DRAFT_875313</name>
</gene>
<feature type="active site" description="Proton acceptor" evidence="8">
    <location>
        <position position="298"/>
    </location>
</feature>
<dbReference type="PANTHER" id="PTHR22748">
    <property type="entry name" value="AP ENDONUCLEASE"/>
    <property type="match status" value="1"/>
</dbReference>
<sequence length="678" mass="73700">MRILSWNINGIRTLPKYHPWNTFKTCEGILDEINADIICFQEMKSSRANLPRDVALPGPYHSFFSFPTSKGGYSGVAVYVDSRKVTPLKAEEGLSGKLQPNPPLSAEERISPSYPSPHDVDLYADEEGAVPASFDALDGEGRALVLDFGLFVLVNVYCPAETSEGRLPFKMNFHLLLQERVRRLVEDERREVVVLGDINVCAAPIDHCDGHLPSTVAAFYDHPARAWFRRWIGPDGPMTDVIRQFHPDRKGLFTCWNTRIQARETNYGTRIDYVLVTRGLLPWISAGDIQPALKGSDHCPVYVDLRDEITLASGETIALRDAMKQTPGLRDPPRTAARYWDEFSARQMVLSAFFGKGAAAKTKTKTGGDTARSASPAPTPAAQGSSTSAAAATSTATSTPTPSAASLDAEPDHTPLADPPVKKLKPAQARPPSQPTTTRKRKASDNPPASKKRKAAPAKRQPSIAAFFSKPAPSPSTSAAASASSTRPPPEVIDVDGEDEDENGGGPSTLPPSDRPVPRSSQPPADADQDQIDADYRLALALAATETAPDDLPSPASSQPPSRNNNDDHSNSNSNSNSSSSNTEKEKAAAWSSLFAPVQPPRCTVHDEPARLYTVNKPGPNRGKTFYLCARPVGPGYDKGRGERLREEVDHRYRCNYFKWASEARREAKAKKARAQGS</sequence>
<keyword evidence="13" id="KW-0269">Exonuclease</keyword>
<dbReference type="EC" id="3.1.-.-" evidence="11"/>
<feature type="compositionally biased region" description="Acidic residues" evidence="12">
    <location>
        <begin position="493"/>
        <end position="503"/>
    </location>
</feature>
<dbReference type="Proteomes" id="UP000292082">
    <property type="component" value="Unassembled WGS sequence"/>
</dbReference>
<feature type="binding site" evidence="9">
    <location>
        <position position="7"/>
    </location>
    <ligand>
        <name>Mg(2+)</name>
        <dbReference type="ChEBI" id="CHEBI:18420"/>
        <label>1</label>
    </ligand>
</feature>
<keyword evidence="6 9" id="KW-0460">Magnesium</keyword>
<dbReference type="EMBL" id="ML145104">
    <property type="protein sequence ID" value="TBU60561.1"/>
    <property type="molecule type" value="Genomic_DNA"/>
</dbReference>
<feature type="binding site" evidence="9">
    <location>
        <position position="298"/>
    </location>
    <ligand>
        <name>Mg(2+)</name>
        <dbReference type="ChEBI" id="CHEBI:18420"/>
        <label>1</label>
    </ligand>
</feature>
<keyword evidence="4" id="KW-0378">Hydrolase</keyword>
<feature type="site" description="Interaction with DNA substrate" evidence="10">
    <location>
        <position position="298"/>
    </location>
</feature>
<dbReference type="AlphaFoldDB" id="A0A4Q9NZY4"/>
<feature type="binding site" evidence="9">
    <location>
        <position position="199"/>
    </location>
    <ligand>
        <name>Mg(2+)</name>
        <dbReference type="ChEBI" id="CHEBI:18420"/>
        <label>1</label>
    </ligand>
</feature>
<dbReference type="NCBIfam" id="TIGR00633">
    <property type="entry name" value="xth"/>
    <property type="match status" value="1"/>
</dbReference>
<dbReference type="InterPro" id="IPR004808">
    <property type="entry name" value="AP_endonuc_1"/>
</dbReference>
<evidence type="ECO:0000256" key="2">
    <source>
        <dbReference type="ARBA" id="ARBA00022723"/>
    </source>
</evidence>
<keyword evidence="3" id="KW-0863">Zinc-finger</keyword>
<feature type="site" description="Transition state stabilizer" evidence="10">
    <location>
        <position position="199"/>
    </location>
</feature>
<feature type="site" description="Important for catalytic activity" evidence="10">
    <location>
        <position position="272"/>
    </location>
</feature>
<evidence type="ECO:0000256" key="8">
    <source>
        <dbReference type="PIRSR" id="PIRSR604808-1"/>
    </source>
</evidence>
<dbReference type="InterPro" id="IPR005135">
    <property type="entry name" value="Endo/exonuclease/phosphatase"/>
</dbReference>
<reference evidence="13 14" key="1">
    <citation type="submission" date="2019-01" db="EMBL/GenBank/DDBJ databases">
        <title>Draft genome sequences of three monokaryotic isolates of the white-rot basidiomycete fungus Dichomitus squalens.</title>
        <authorList>
            <consortium name="DOE Joint Genome Institute"/>
            <person name="Lopez S.C."/>
            <person name="Andreopoulos B."/>
            <person name="Pangilinan J."/>
            <person name="Lipzen A."/>
            <person name="Riley R."/>
            <person name="Ahrendt S."/>
            <person name="Ng V."/>
            <person name="Barry K."/>
            <person name="Daum C."/>
            <person name="Grigoriev I.V."/>
            <person name="Hilden K.S."/>
            <person name="Makela M.R."/>
            <person name="de Vries R.P."/>
        </authorList>
    </citation>
    <scope>NUCLEOTIDE SEQUENCE [LARGE SCALE GENOMIC DNA]</scope>
    <source>
        <strain evidence="13 14">CBS 464.89</strain>
    </source>
</reference>
<keyword evidence="11" id="KW-0227">DNA damage</keyword>
<keyword evidence="13" id="KW-0255">Endonuclease</keyword>
<dbReference type="PANTHER" id="PTHR22748:SF4">
    <property type="entry name" value="DNA-(APURINIC OR APYRIMIDINIC SITE) ENDONUCLEASE 2"/>
    <property type="match status" value="1"/>
</dbReference>
<evidence type="ECO:0000313" key="14">
    <source>
        <dbReference type="Proteomes" id="UP000292082"/>
    </source>
</evidence>
<dbReference type="GO" id="GO:0003906">
    <property type="term" value="F:DNA-(apurinic or apyrimidinic site) endonuclease activity"/>
    <property type="evidence" value="ECO:0007669"/>
    <property type="project" value="TreeGrafter"/>
</dbReference>
<keyword evidence="11" id="KW-0234">DNA repair</keyword>
<dbReference type="PROSITE" id="PS51435">
    <property type="entry name" value="AP_NUCLEASE_F1_4"/>
    <property type="match status" value="1"/>
</dbReference>
<feature type="binding site" evidence="9">
    <location>
        <position position="42"/>
    </location>
    <ligand>
        <name>Mg(2+)</name>
        <dbReference type="ChEBI" id="CHEBI:18420"/>
        <label>1</label>
    </ligand>
</feature>
<protein>
    <recommendedName>
        <fullName evidence="11">DNA-(apurinic or apyrimidinic site) endonuclease</fullName>
        <ecNumber evidence="11">3.1.-.-</ecNumber>
    </recommendedName>
</protein>
<dbReference type="SUPFAM" id="SSF56219">
    <property type="entry name" value="DNase I-like"/>
    <property type="match status" value="1"/>
</dbReference>
<feature type="region of interest" description="Disordered" evidence="12">
    <location>
        <begin position="359"/>
        <end position="590"/>
    </location>
</feature>
<keyword evidence="14" id="KW-1185">Reference proteome</keyword>
<dbReference type="InterPro" id="IPR010666">
    <property type="entry name" value="Znf_GRF"/>
</dbReference>
<dbReference type="Pfam" id="PF03372">
    <property type="entry name" value="Exo_endo_phos"/>
    <property type="match status" value="1"/>
</dbReference>
<feature type="binding site" evidence="9">
    <location>
        <position position="297"/>
    </location>
    <ligand>
        <name>Mg(2+)</name>
        <dbReference type="ChEBI" id="CHEBI:18420"/>
        <label>1</label>
    </ligand>
</feature>
<accession>A0A4Q9NZY4</accession>
<dbReference type="GO" id="GO:0008311">
    <property type="term" value="F:double-stranded DNA 3'-5' DNA exonuclease activity"/>
    <property type="evidence" value="ECO:0007669"/>
    <property type="project" value="TreeGrafter"/>
</dbReference>
<evidence type="ECO:0000256" key="1">
    <source>
        <dbReference type="ARBA" id="ARBA00007092"/>
    </source>
</evidence>
<feature type="binding site" evidence="9">
    <location>
        <position position="197"/>
    </location>
    <ligand>
        <name>Mg(2+)</name>
        <dbReference type="ChEBI" id="CHEBI:18420"/>
        <label>1</label>
    </ligand>
</feature>
<dbReference type="GO" id="GO:0008270">
    <property type="term" value="F:zinc ion binding"/>
    <property type="evidence" value="ECO:0007669"/>
    <property type="project" value="UniProtKB-KW"/>
</dbReference>
<evidence type="ECO:0000256" key="4">
    <source>
        <dbReference type="ARBA" id="ARBA00022801"/>
    </source>
</evidence>
<comment type="cofactor">
    <cofactor evidence="9 11">
        <name>Mg(2+)</name>
        <dbReference type="ChEBI" id="CHEBI:18420"/>
    </cofactor>
    <cofactor evidence="9 11">
        <name>Mn(2+)</name>
        <dbReference type="ChEBI" id="CHEBI:29035"/>
    </cofactor>
    <text evidence="9 11">Probably binds two magnesium or manganese ions per subunit.</text>
</comment>
<keyword evidence="13" id="KW-0540">Nuclease</keyword>
<evidence type="ECO:0000256" key="11">
    <source>
        <dbReference type="RuleBase" id="RU362131"/>
    </source>
</evidence>
<dbReference type="InterPro" id="IPR036691">
    <property type="entry name" value="Endo/exonu/phosph_ase_sf"/>
</dbReference>
<proteinExistence type="inferred from homology"/>
<dbReference type="STRING" id="114155.A0A4Q9NZY4"/>
<feature type="active site" evidence="8">
    <location>
        <position position="157"/>
    </location>
</feature>
<evidence type="ECO:0000256" key="6">
    <source>
        <dbReference type="ARBA" id="ARBA00022842"/>
    </source>
</evidence>